<dbReference type="InterPro" id="IPR037176">
    <property type="entry name" value="Osmotin/thaumatin-like_sf"/>
</dbReference>
<dbReference type="Gene3D" id="3.20.20.80">
    <property type="entry name" value="Glycosidases"/>
    <property type="match status" value="1"/>
</dbReference>
<proteinExistence type="predicted"/>
<gene>
    <name evidence="3" type="ORF">SAMN05421870_104395</name>
</gene>
<protein>
    <submittedName>
        <fullName evidence="3">Thaumatin family protein</fullName>
    </submittedName>
</protein>
<dbReference type="PANTHER" id="PTHR34154:SF3">
    <property type="entry name" value="ALKALI-SENSITIVE LINKAGE PROTEIN 1"/>
    <property type="match status" value="1"/>
</dbReference>
<dbReference type="EMBL" id="FOGO01000004">
    <property type="protein sequence ID" value="SER81915.1"/>
    <property type="molecule type" value="Genomic_DNA"/>
</dbReference>
<dbReference type="Proteomes" id="UP000182841">
    <property type="component" value="Unassembled WGS sequence"/>
</dbReference>
<dbReference type="STRING" id="943816.AN217_19450"/>
<evidence type="ECO:0000313" key="3">
    <source>
        <dbReference type="EMBL" id="SER81915.1"/>
    </source>
</evidence>
<dbReference type="InterPro" id="IPR001938">
    <property type="entry name" value="Thaumatin"/>
</dbReference>
<name>A0A1H9SBG6_9ACTN</name>
<keyword evidence="4" id="KW-1185">Reference proteome</keyword>
<dbReference type="Pfam" id="PF00314">
    <property type="entry name" value="Thaumatin"/>
    <property type="match status" value="1"/>
</dbReference>
<organism evidence="3 4">
    <name type="scientific">Streptomyces qinglanensis</name>
    <dbReference type="NCBI Taxonomy" id="943816"/>
    <lineage>
        <taxon>Bacteria</taxon>
        <taxon>Bacillati</taxon>
        <taxon>Actinomycetota</taxon>
        <taxon>Actinomycetes</taxon>
        <taxon>Kitasatosporales</taxon>
        <taxon>Streptomycetaceae</taxon>
        <taxon>Streptomyces</taxon>
    </lineage>
</organism>
<dbReference type="PROSITE" id="PS51367">
    <property type="entry name" value="THAUMATIN_2"/>
    <property type="match status" value="1"/>
</dbReference>
<feature type="compositionally biased region" description="Basic and acidic residues" evidence="1">
    <location>
        <begin position="276"/>
        <end position="298"/>
    </location>
</feature>
<dbReference type="SUPFAM" id="SSF49870">
    <property type="entry name" value="Osmotin, thaumatin-like protein"/>
    <property type="match status" value="1"/>
</dbReference>
<reference evidence="4" key="1">
    <citation type="submission" date="2016-10" db="EMBL/GenBank/DDBJ databases">
        <authorList>
            <person name="Varghese N."/>
            <person name="Submissions S."/>
        </authorList>
    </citation>
    <scope>NUCLEOTIDE SEQUENCE [LARGE SCALE GENOMIC DNA]</scope>
    <source>
        <strain evidence="4">CGMCC 4.6825</strain>
    </source>
</reference>
<dbReference type="Gene3D" id="2.60.110.10">
    <property type="entry name" value="Thaumatin"/>
    <property type="match status" value="1"/>
</dbReference>
<evidence type="ECO:0000259" key="2">
    <source>
        <dbReference type="Pfam" id="PF11790"/>
    </source>
</evidence>
<dbReference type="GO" id="GO:0071966">
    <property type="term" value="P:fungal-type cell wall polysaccharide metabolic process"/>
    <property type="evidence" value="ECO:0007669"/>
    <property type="project" value="TreeGrafter"/>
</dbReference>
<dbReference type="SUPFAM" id="SSF51445">
    <property type="entry name" value="(Trans)glycosidases"/>
    <property type="match status" value="1"/>
</dbReference>
<feature type="domain" description="Asl1-like glycosyl hydrolase catalytic" evidence="2">
    <location>
        <begin position="319"/>
        <end position="520"/>
    </location>
</feature>
<accession>A0A1H9SBG6</accession>
<dbReference type="AlphaFoldDB" id="A0A1H9SBG6"/>
<dbReference type="SMART" id="SM00205">
    <property type="entry name" value="THN"/>
    <property type="match status" value="1"/>
</dbReference>
<evidence type="ECO:0000256" key="1">
    <source>
        <dbReference type="SAM" id="MobiDB-lite"/>
    </source>
</evidence>
<dbReference type="Pfam" id="PF11790">
    <property type="entry name" value="Glyco_hydro_cc"/>
    <property type="match status" value="1"/>
</dbReference>
<dbReference type="InterPro" id="IPR017853">
    <property type="entry name" value="GH"/>
</dbReference>
<sequence>MRARPLTSLRSLRSFKPLLLALLLVVAGVSAVTAAELRGPSEGKDRITGASASGSEHTVTLRNRTAERVWVGAGVNADGSEPLTGLPVLDPGQSATVTIPEHSSAGHWRGKFFARQGCSGEEGSTFHCAVGDCGPYADHCTTGEQPTSLAEFNFDPADSAAPWYNVSYVNAVSAAVTITPDGVTPPENGGECAAVGCPTDLLSHCPPENLTKDGKTGKPLVCVNPNRDAKTAYSEALTKQCPTAYAWSKHDAESGNQVVRQCSHCKGLTVTFHGRGGTEKPRNAPRPGDQEEPRHGDDAGPANGKGVALNPVGGASQALKDSGAHWYHNWASSSAGVDKPEGAEFVPTIWGPGSVTDAELNNAAKEGKNLLAFNEPDSASQANMTPEQALDLWPRLQKTGLRMGAPAVATGADKAGGWLDRFMKGADERGLRVDFIPVHWYGSDFGPAAADQLADYVKRVHDRYKKPVWVTEYALIDFTQGTPRYPDEQQQTAFIKSSTEKLENLDFVKRYAWFALNTETSPTGLYNGPTANAGGRAFRSAG</sequence>
<dbReference type="InterPro" id="IPR024655">
    <property type="entry name" value="Asl1_glyco_hydro_catalytic"/>
</dbReference>
<dbReference type="PANTHER" id="PTHR34154">
    <property type="entry name" value="ALKALI-SENSITIVE LINKAGE PROTEIN 1"/>
    <property type="match status" value="1"/>
</dbReference>
<dbReference type="InterPro" id="IPR053183">
    <property type="entry name" value="ASL1"/>
</dbReference>
<evidence type="ECO:0000313" key="4">
    <source>
        <dbReference type="Proteomes" id="UP000182841"/>
    </source>
</evidence>
<feature type="region of interest" description="Disordered" evidence="1">
    <location>
        <begin position="273"/>
        <end position="315"/>
    </location>
</feature>